<dbReference type="GO" id="GO:0005634">
    <property type="term" value="C:nucleus"/>
    <property type="evidence" value="ECO:0007669"/>
    <property type="project" value="TreeGrafter"/>
</dbReference>
<dbReference type="GO" id="GO:0097677">
    <property type="term" value="F:STAT family protein binding"/>
    <property type="evidence" value="ECO:0007669"/>
    <property type="project" value="TreeGrafter"/>
</dbReference>
<reference evidence="3" key="1">
    <citation type="submission" date="2025-08" db="UniProtKB">
        <authorList>
            <consortium name="RefSeq"/>
        </authorList>
    </citation>
    <scope>IDENTIFICATION</scope>
</reference>
<dbReference type="GeneID" id="110288897"/>
<evidence type="ECO:0000313" key="3">
    <source>
        <dbReference type="RefSeq" id="XP_021010796.1"/>
    </source>
</evidence>
<accession>A0A6P5P9G6</accession>
<dbReference type="Proteomes" id="UP000515126">
    <property type="component" value="Unplaced"/>
</dbReference>
<dbReference type="Pfam" id="PF15487">
    <property type="entry name" value="FAM220"/>
    <property type="match status" value="1"/>
</dbReference>
<evidence type="ECO:0000313" key="2">
    <source>
        <dbReference type="Proteomes" id="UP000515126"/>
    </source>
</evidence>
<dbReference type="PANTHER" id="PTHR31980:SF1">
    <property type="entry name" value="PROTEIN FAM220A"/>
    <property type="match status" value="1"/>
</dbReference>
<dbReference type="KEGG" id="mcal:110288897"/>
<keyword evidence="2" id="KW-1185">Reference proteome</keyword>
<dbReference type="AlphaFoldDB" id="A0A6P5P9G6"/>
<organism evidence="2 3">
    <name type="scientific">Mus caroli</name>
    <name type="common">Ryukyu mouse</name>
    <name type="synonym">Ricefield mouse</name>
    <dbReference type="NCBI Taxonomy" id="10089"/>
    <lineage>
        <taxon>Eukaryota</taxon>
        <taxon>Metazoa</taxon>
        <taxon>Chordata</taxon>
        <taxon>Craniata</taxon>
        <taxon>Vertebrata</taxon>
        <taxon>Euteleostomi</taxon>
        <taxon>Mammalia</taxon>
        <taxon>Eutheria</taxon>
        <taxon>Euarchontoglires</taxon>
        <taxon>Glires</taxon>
        <taxon>Rodentia</taxon>
        <taxon>Myomorpha</taxon>
        <taxon>Muroidea</taxon>
        <taxon>Muridae</taxon>
        <taxon>Murinae</taxon>
        <taxon>Mus</taxon>
        <taxon>Mus</taxon>
    </lineage>
</organism>
<name>A0A6P5P9G6_MUSCR</name>
<dbReference type="InterPro" id="IPR029155">
    <property type="entry name" value="SIPAR"/>
</dbReference>
<dbReference type="InterPro" id="IPR040355">
    <property type="entry name" value="FAM220A"/>
</dbReference>
<dbReference type="RefSeq" id="XP_021010796.1">
    <property type="nucleotide sequence ID" value="XM_021155137.1"/>
</dbReference>
<dbReference type="PANTHER" id="PTHR31980">
    <property type="entry name" value="PROTEIN FAM220A"/>
    <property type="match status" value="1"/>
</dbReference>
<proteinExistence type="predicted"/>
<feature type="domain" description="SIPAR" evidence="1">
    <location>
        <begin position="2"/>
        <end position="259"/>
    </location>
</feature>
<evidence type="ECO:0000259" key="1">
    <source>
        <dbReference type="Pfam" id="PF15487"/>
    </source>
</evidence>
<protein>
    <submittedName>
        <fullName evidence="3">Protein FAM220A-like</fullName>
    </submittedName>
</protein>
<gene>
    <name evidence="3" type="primary">LOC110288897</name>
</gene>
<sequence length="260" mass="28000">MKAGRGTLGVCLAKQSQGGDPYKLACGLKERSQKRNPRASVVPSWTDLPIADSHRKSLAMAVAASDMKHGQSKASLLSHGGFKVLQSLKELMGRSSAPAASLGKAVALSPAPSEEQLAGMSCGIGDALGSAWPGKEPRATDNRGQYLKGESWVSGQPGHPKLREVGFLRGDPLSAVPKGLGTWSELSHRYSELCQLPYAYPYYKVLPEDELRCVSLDRFNPVLSEETVKGEKALKYFRWSADSHGVTDSAIFQISKSLMP</sequence>
<dbReference type="GO" id="GO:0000122">
    <property type="term" value="P:negative regulation of transcription by RNA polymerase II"/>
    <property type="evidence" value="ECO:0007669"/>
    <property type="project" value="TreeGrafter"/>
</dbReference>